<gene>
    <name evidence="1" type="ORF">NPIL_66511</name>
</gene>
<accession>A0A8X6UA07</accession>
<comment type="caution">
    <text evidence="1">The sequence shown here is derived from an EMBL/GenBank/DDBJ whole genome shotgun (WGS) entry which is preliminary data.</text>
</comment>
<dbReference type="AlphaFoldDB" id="A0A8X6UA07"/>
<name>A0A8X6UA07_NEPPI</name>
<organism evidence="1 2">
    <name type="scientific">Nephila pilipes</name>
    <name type="common">Giant wood spider</name>
    <name type="synonym">Nephila maculata</name>
    <dbReference type="NCBI Taxonomy" id="299642"/>
    <lineage>
        <taxon>Eukaryota</taxon>
        <taxon>Metazoa</taxon>
        <taxon>Ecdysozoa</taxon>
        <taxon>Arthropoda</taxon>
        <taxon>Chelicerata</taxon>
        <taxon>Arachnida</taxon>
        <taxon>Araneae</taxon>
        <taxon>Araneomorphae</taxon>
        <taxon>Entelegynae</taxon>
        <taxon>Araneoidea</taxon>
        <taxon>Nephilidae</taxon>
        <taxon>Nephila</taxon>
    </lineage>
</organism>
<dbReference type="EMBL" id="BMAW01121919">
    <property type="protein sequence ID" value="GFT96378.1"/>
    <property type="molecule type" value="Genomic_DNA"/>
</dbReference>
<sequence>MVFPNTISAQDALRSSLMYVRRPNRVTGNDSVHLESWHQRAFLKERWSRSTIPFEEGWVEDSPKCDTQLVMKLFCRHITDRNSFRPSGIAINACQQVVYEEKNAIGLGPFVVEQFNAAPTAVLKASTSIVNRVVGQG</sequence>
<evidence type="ECO:0000313" key="1">
    <source>
        <dbReference type="EMBL" id="GFT96378.1"/>
    </source>
</evidence>
<keyword evidence="2" id="KW-1185">Reference proteome</keyword>
<protein>
    <submittedName>
        <fullName evidence="1">Uncharacterized protein</fullName>
    </submittedName>
</protein>
<proteinExistence type="predicted"/>
<dbReference type="Proteomes" id="UP000887013">
    <property type="component" value="Unassembled WGS sequence"/>
</dbReference>
<reference evidence="1" key="1">
    <citation type="submission" date="2020-08" db="EMBL/GenBank/DDBJ databases">
        <title>Multicomponent nature underlies the extraordinary mechanical properties of spider dragline silk.</title>
        <authorList>
            <person name="Kono N."/>
            <person name="Nakamura H."/>
            <person name="Mori M."/>
            <person name="Yoshida Y."/>
            <person name="Ohtoshi R."/>
            <person name="Malay A.D."/>
            <person name="Moran D.A.P."/>
            <person name="Tomita M."/>
            <person name="Numata K."/>
            <person name="Arakawa K."/>
        </authorList>
    </citation>
    <scope>NUCLEOTIDE SEQUENCE</scope>
</reference>
<dbReference type="OrthoDB" id="10556539at2759"/>
<evidence type="ECO:0000313" key="2">
    <source>
        <dbReference type="Proteomes" id="UP000887013"/>
    </source>
</evidence>